<dbReference type="GO" id="GO:0003677">
    <property type="term" value="F:DNA binding"/>
    <property type="evidence" value="ECO:0007669"/>
    <property type="project" value="InterPro"/>
</dbReference>
<evidence type="ECO:0000256" key="5">
    <source>
        <dbReference type="ARBA" id="ARBA00025751"/>
    </source>
</evidence>
<dbReference type="Gene3D" id="3.30.1360.10">
    <property type="entry name" value="RNA polymerase, RBP11-like subunit"/>
    <property type="match status" value="1"/>
</dbReference>
<protein>
    <submittedName>
        <fullName evidence="7">DNA-directed RNA polymerase 2 subunit</fullName>
    </submittedName>
</protein>
<sequence length="129" mass="14334">MNAPDRFELFLLADGEKKITETPFAGLANTSDFLMKKEDHTLGNLLAEHLKMHPKVLMAGYKVGHPNVAEVLLRVQTDGTITPKEAIVEVCKQLVASLGHLSREFTREYELRRMATAGEHQQGGSNGNY</sequence>
<dbReference type="PANTHER" id="PTHR13946">
    <property type="entry name" value="DNA-DIRECTED RNA POLYMERASE I,II,III"/>
    <property type="match status" value="1"/>
</dbReference>
<comment type="subcellular location">
    <subcellularLocation>
        <location evidence="1">Nucleus</location>
    </subcellularLocation>
</comment>
<feature type="domain" description="DNA-directed RNA polymerase RBP11-like dimerisation" evidence="6">
    <location>
        <begin position="31"/>
        <end position="103"/>
    </location>
</feature>
<dbReference type="Proteomes" id="UP000076874">
    <property type="component" value="Unassembled WGS sequence"/>
</dbReference>
<dbReference type="SUPFAM" id="SSF55257">
    <property type="entry name" value="RBP11-like subunits of RNA polymerase"/>
    <property type="match status" value="1"/>
</dbReference>
<keyword evidence="3" id="KW-0804">Transcription</keyword>
<evidence type="ECO:0000313" key="7">
    <source>
        <dbReference type="EMBL" id="OAA54297.1"/>
    </source>
</evidence>
<evidence type="ECO:0000256" key="3">
    <source>
        <dbReference type="ARBA" id="ARBA00023163"/>
    </source>
</evidence>
<evidence type="ECO:0000256" key="2">
    <source>
        <dbReference type="ARBA" id="ARBA00022478"/>
    </source>
</evidence>
<evidence type="ECO:0000256" key="4">
    <source>
        <dbReference type="ARBA" id="ARBA00023242"/>
    </source>
</evidence>
<dbReference type="GO" id="GO:0003899">
    <property type="term" value="F:DNA-directed RNA polymerase activity"/>
    <property type="evidence" value="ECO:0007669"/>
    <property type="project" value="InterPro"/>
</dbReference>
<comment type="similarity">
    <text evidence="5">Belongs to the archaeal Rpo11/eukaryotic RPB11/RPC19 RNA polymerase subunit family.</text>
</comment>
<dbReference type="InterPro" id="IPR008193">
    <property type="entry name" value="RNA_pol_Rpb11_13-16kDa_CS"/>
</dbReference>
<dbReference type="PANTHER" id="PTHR13946:SF16">
    <property type="entry name" value="DNA-DIRECTED RNA POLYMERASE II SUBUNIT RPB11"/>
    <property type="match status" value="1"/>
</dbReference>
<dbReference type="OrthoDB" id="10248581at2759"/>
<dbReference type="GO" id="GO:0046983">
    <property type="term" value="F:protein dimerization activity"/>
    <property type="evidence" value="ECO:0007669"/>
    <property type="project" value="InterPro"/>
</dbReference>
<dbReference type="AlphaFoldDB" id="A0A167MFQ6"/>
<keyword evidence="4" id="KW-0539">Nucleus</keyword>
<dbReference type="EMBL" id="AZHD01000024">
    <property type="protein sequence ID" value="OAA54297.1"/>
    <property type="molecule type" value="Genomic_DNA"/>
</dbReference>
<comment type="caution">
    <text evidence="7">The sequence shown here is derived from an EMBL/GenBank/DDBJ whole genome shotgun (WGS) entry which is preliminary data.</text>
</comment>
<dbReference type="CDD" id="cd06926">
    <property type="entry name" value="RNAP_II_RPB11"/>
    <property type="match status" value="1"/>
</dbReference>
<evidence type="ECO:0000259" key="6">
    <source>
        <dbReference type="Pfam" id="PF13656"/>
    </source>
</evidence>
<evidence type="ECO:0000256" key="1">
    <source>
        <dbReference type="ARBA" id="ARBA00004123"/>
    </source>
</evidence>
<name>A0A167MFQ6_9HYPO</name>
<proteinExistence type="inferred from homology"/>
<dbReference type="InterPro" id="IPR009025">
    <property type="entry name" value="RBP11-like_dimer"/>
</dbReference>
<gene>
    <name evidence="7" type="ORF">SPI_08916</name>
</gene>
<dbReference type="InterPro" id="IPR037685">
    <property type="entry name" value="RBP11"/>
</dbReference>
<dbReference type="InterPro" id="IPR022905">
    <property type="entry name" value="Rpo11-like"/>
</dbReference>
<dbReference type="GO" id="GO:0005665">
    <property type="term" value="C:RNA polymerase II, core complex"/>
    <property type="evidence" value="ECO:0007669"/>
    <property type="project" value="InterPro"/>
</dbReference>
<dbReference type="Pfam" id="PF13656">
    <property type="entry name" value="RNA_pol_L_2"/>
    <property type="match status" value="1"/>
</dbReference>
<dbReference type="STRING" id="1081102.A0A167MFQ6"/>
<reference evidence="7 8" key="1">
    <citation type="journal article" date="2016" name="Genome Biol. Evol.">
        <title>Divergent and convergent evolution of fungal pathogenicity.</title>
        <authorList>
            <person name="Shang Y."/>
            <person name="Xiao G."/>
            <person name="Zheng P."/>
            <person name="Cen K."/>
            <person name="Zhan S."/>
            <person name="Wang C."/>
        </authorList>
    </citation>
    <scope>NUCLEOTIDE SEQUENCE [LARGE SCALE GENOMIC DNA]</scope>
    <source>
        <strain evidence="7 8">RCEF 264</strain>
    </source>
</reference>
<dbReference type="InterPro" id="IPR036603">
    <property type="entry name" value="RBP11-like"/>
</dbReference>
<dbReference type="PROSITE" id="PS01154">
    <property type="entry name" value="RNA_POL_L_13KD"/>
    <property type="match status" value="1"/>
</dbReference>
<keyword evidence="2 7" id="KW-0240">DNA-directed RNA polymerase</keyword>
<keyword evidence="8" id="KW-1185">Reference proteome</keyword>
<organism evidence="7 8">
    <name type="scientific">Niveomyces insectorum RCEF 264</name>
    <dbReference type="NCBI Taxonomy" id="1081102"/>
    <lineage>
        <taxon>Eukaryota</taxon>
        <taxon>Fungi</taxon>
        <taxon>Dikarya</taxon>
        <taxon>Ascomycota</taxon>
        <taxon>Pezizomycotina</taxon>
        <taxon>Sordariomycetes</taxon>
        <taxon>Hypocreomycetidae</taxon>
        <taxon>Hypocreales</taxon>
        <taxon>Cordycipitaceae</taxon>
        <taxon>Niveomyces</taxon>
    </lineage>
</organism>
<dbReference type="HAMAP" id="MF_00261">
    <property type="entry name" value="RNApol_arch_Rpo11"/>
    <property type="match status" value="1"/>
</dbReference>
<dbReference type="GO" id="GO:0006366">
    <property type="term" value="P:transcription by RNA polymerase II"/>
    <property type="evidence" value="ECO:0007669"/>
    <property type="project" value="InterPro"/>
</dbReference>
<evidence type="ECO:0000313" key="8">
    <source>
        <dbReference type="Proteomes" id="UP000076874"/>
    </source>
</evidence>
<accession>A0A167MFQ6</accession>